<protein>
    <recommendedName>
        <fullName evidence="1">Retrotransposon Copia-like N-terminal domain-containing protein</fullName>
    </recommendedName>
</protein>
<dbReference type="AlphaFoldDB" id="A0AAW2UKJ5"/>
<feature type="domain" description="Retrotransposon Copia-like N-terminal" evidence="1">
    <location>
        <begin position="25"/>
        <end position="71"/>
    </location>
</feature>
<organism evidence="2">
    <name type="scientific">Sesamum latifolium</name>
    <dbReference type="NCBI Taxonomy" id="2727402"/>
    <lineage>
        <taxon>Eukaryota</taxon>
        <taxon>Viridiplantae</taxon>
        <taxon>Streptophyta</taxon>
        <taxon>Embryophyta</taxon>
        <taxon>Tracheophyta</taxon>
        <taxon>Spermatophyta</taxon>
        <taxon>Magnoliopsida</taxon>
        <taxon>eudicotyledons</taxon>
        <taxon>Gunneridae</taxon>
        <taxon>Pentapetalae</taxon>
        <taxon>asterids</taxon>
        <taxon>lamiids</taxon>
        <taxon>Lamiales</taxon>
        <taxon>Pedaliaceae</taxon>
        <taxon>Sesamum</taxon>
    </lineage>
</organism>
<dbReference type="EMBL" id="JACGWN010000012">
    <property type="protein sequence ID" value="KAL0417108.1"/>
    <property type="molecule type" value="Genomic_DNA"/>
</dbReference>
<dbReference type="InterPro" id="IPR029472">
    <property type="entry name" value="Copia-like_N"/>
</dbReference>
<comment type="caution">
    <text evidence="2">The sequence shown here is derived from an EMBL/GenBank/DDBJ whole genome shotgun (WGS) entry which is preliminary data.</text>
</comment>
<dbReference type="Pfam" id="PF14244">
    <property type="entry name" value="Retrotran_gag_3"/>
    <property type="match status" value="1"/>
</dbReference>
<evidence type="ECO:0000259" key="1">
    <source>
        <dbReference type="Pfam" id="PF14244"/>
    </source>
</evidence>
<gene>
    <name evidence="2" type="ORF">Slati_3542700</name>
</gene>
<dbReference type="PANTHER" id="PTHR37610">
    <property type="entry name" value="CCHC-TYPE DOMAIN-CONTAINING PROTEIN"/>
    <property type="match status" value="1"/>
</dbReference>
<accession>A0AAW2UKJ5</accession>
<proteinExistence type="predicted"/>
<name>A0AAW2UKJ5_9LAMI</name>
<reference evidence="2" key="2">
    <citation type="journal article" date="2024" name="Plant">
        <title>Genomic evolution and insights into agronomic trait innovations of Sesamum species.</title>
        <authorList>
            <person name="Miao H."/>
            <person name="Wang L."/>
            <person name="Qu L."/>
            <person name="Liu H."/>
            <person name="Sun Y."/>
            <person name="Le M."/>
            <person name="Wang Q."/>
            <person name="Wei S."/>
            <person name="Zheng Y."/>
            <person name="Lin W."/>
            <person name="Duan Y."/>
            <person name="Cao H."/>
            <person name="Xiong S."/>
            <person name="Wang X."/>
            <person name="Wei L."/>
            <person name="Li C."/>
            <person name="Ma Q."/>
            <person name="Ju M."/>
            <person name="Zhao R."/>
            <person name="Li G."/>
            <person name="Mu C."/>
            <person name="Tian Q."/>
            <person name="Mei H."/>
            <person name="Zhang T."/>
            <person name="Gao T."/>
            <person name="Zhang H."/>
        </authorList>
    </citation>
    <scope>NUCLEOTIDE SEQUENCE</scope>
    <source>
        <strain evidence="2">KEN1</strain>
    </source>
</reference>
<evidence type="ECO:0000313" key="2">
    <source>
        <dbReference type="EMBL" id="KAL0417108.1"/>
    </source>
</evidence>
<reference evidence="2" key="1">
    <citation type="submission" date="2020-06" db="EMBL/GenBank/DDBJ databases">
        <authorList>
            <person name="Li T."/>
            <person name="Hu X."/>
            <person name="Zhang T."/>
            <person name="Song X."/>
            <person name="Zhang H."/>
            <person name="Dai N."/>
            <person name="Sheng W."/>
            <person name="Hou X."/>
            <person name="Wei L."/>
        </authorList>
    </citation>
    <scope>NUCLEOTIDE SEQUENCE</scope>
    <source>
        <strain evidence="2">KEN1</strain>
        <tissue evidence="2">Leaf</tissue>
    </source>
</reference>
<dbReference type="PANTHER" id="PTHR37610:SF40">
    <property type="entry name" value="OS01G0909600 PROTEIN"/>
    <property type="match status" value="1"/>
</dbReference>
<sequence length="147" mass="16637">MVSPAKQENKGKNVEADCDHFKIQASDNPGIVLVSNLLDNTNFLSWSRSIIFALRAKMKLGFINGKITKPDEDDEEFEQWGRADGMVISWIFNSISEDIVESFLYIDTTMDLWLEIEARFGVSNRPLVYQLQREIASATQGTQSVSN</sequence>